<dbReference type="SMART" id="SM00487">
    <property type="entry name" value="DEXDc"/>
    <property type="match status" value="1"/>
</dbReference>
<dbReference type="GO" id="GO:0005524">
    <property type="term" value="F:ATP binding"/>
    <property type="evidence" value="ECO:0007669"/>
    <property type="project" value="InterPro"/>
</dbReference>
<keyword evidence="1" id="KW-0742">SOS response</keyword>
<keyword evidence="4" id="KW-0347">Helicase</keyword>
<dbReference type="AlphaFoldDB" id="A0A0Z8NYC9"/>
<keyword evidence="1" id="KW-0227">DNA damage</keyword>
<evidence type="ECO:0000259" key="2">
    <source>
        <dbReference type="PROSITE" id="PS51192"/>
    </source>
</evidence>
<evidence type="ECO:0000313" key="4">
    <source>
        <dbReference type="EMBL" id="CYW35750.1"/>
    </source>
</evidence>
<dbReference type="SMART" id="SM00490">
    <property type="entry name" value="HELICc"/>
    <property type="match status" value="1"/>
</dbReference>
<dbReference type="InterPro" id="IPR027417">
    <property type="entry name" value="P-loop_NTPase"/>
</dbReference>
<dbReference type="GO" id="GO:0004386">
    <property type="term" value="F:helicase activity"/>
    <property type="evidence" value="ECO:0007669"/>
    <property type="project" value="UniProtKB-KW"/>
</dbReference>
<proteinExistence type="predicted"/>
<accession>A0A0Z8NYC9</accession>
<evidence type="ECO:0000259" key="3">
    <source>
        <dbReference type="PROSITE" id="PS51194"/>
    </source>
</evidence>
<dbReference type="Pfam" id="PF04851">
    <property type="entry name" value="ResIII"/>
    <property type="match status" value="2"/>
</dbReference>
<keyword evidence="4" id="KW-0378">Hydrolase</keyword>
<dbReference type="InterPro" id="IPR050742">
    <property type="entry name" value="Helicase_Restrict-Modif_Enz"/>
</dbReference>
<organism evidence="4 5">
    <name type="scientific">Streptococcus suis</name>
    <dbReference type="NCBI Taxonomy" id="1307"/>
    <lineage>
        <taxon>Bacteria</taxon>
        <taxon>Bacillati</taxon>
        <taxon>Bacillota</taxon>
        <taxon>Bacilli</taxon>
        <taxon>Lactobacillales</taxon>
        <taxon>Streptococcaceae</taxon>
        <taxon>Streptococcus</taxon>
    </lineage>
</organism>
<keyword evidence="4" id="KW-0067">ATP-binding</keyword>
<evidence type="ECO:0000256" key="1">
    <source>
        <dbReference type="ARBA" id="ARBA00023236"/>
    </source>
</evidence>
<dbReference type="EMBL" id="FIIX01000078">
    <property type="protein sequence ID" value="CYW35750.1"/>
    <property type="molecule type" value="Genomic_DNA"/>
</dbReference>
<dbReference type="PROSITE" id="PS51192">
    <property type="entry name" value="HELICASE_ATP_BIND_1"/>
    <property type="match status" value="1"/>
</dbReference>
<dbReference type="PANTHER" id="PTHR47396:SF1">
    <property type="entry name" value="ATP-DEPENDENT HELICASE IRC3-RELATED"/>
    <property type="match status" value="1"/>
</dbReference>
<evidence type="ECO:0000313" key="5">
    <source>
        <dbReference type="Proteomes" id="UP000073388"/>
    </source>
</evidence>
<name>A0A0Z8NYC9_STRSU</name>
<dbReference type="InterPro" id="IPR001650">
    <property type="entry name" value="Helicase_C-like"/>
</dbReference>
<feature type="domain" description="Helicase C-terminal" evidence="3">
    <location>
        <begin position="205"/>
        <end position="353"/>
    </location>
</feature>
<dbReference type="SUPFAM" id="SSF52540">
    <property type="entry name" value="P-loop containing nucleoside triphosphate hydrolases"/>
    <property type="match status" value="1"/>
</dbReference>
<dbReference type="InterPro" id="IPR014001">
    <property type="entry name" value="Helicase_ATP-bd"/>
</dbReference>
<sequence length="470" mass="54128">MSFLLRNYQVELILDIKKSMLAGHRKIMVQSPPRSGKTVCMAHIAKNATDKQKTVLFFSHRKEINEQVFETFSRAGVDMGLVYIGTVGSIVRKLGKLPLPTLILVDEAHHIKASQYQQILKYYHQAVQLFFTGTPIRLDGSGFDDMADDLVVGKSILWLQEHGNISEFDYYSINLLDQAKLRKRQGEYTNQSIDDSFDFKQQHGDYLSHYERLAKGKQAIVYCHSVEYAERVSKRFFEAGYQSAVVSGKTPKVERERAMRAFRDGEVTIMVNVNLFTEGIDLPGVDVCIMLRPTASLSLYLQFAMRALNPRDGKRAILIDHVGNHIRHGLPNDDRYWTLEGVDKTKSSSKEKEEAPKTCENCFATFYRDKIVDGKCPYCDEPLKIIKDIEQEATNETLTLINQGMEFVSIRGEMIEVTREEALVYKRVKRYGKKYERCESLAELKAFRIIHGYAPGWLWHKQKELNLWRN</sequence>
<dbReference type="Gene3D" id="3.40.50.300">
    <property type="entry name" value="P-loop containing nucleotide triphosphate hydrolases"/>
    <property type="match status" value="2"/>
</dbReference>
<dbReference type="GO" id="GO:0003677">
    <property type="term" value="F:DNA binding"/>
    <property type="evidence" value="ECO:0007669"/>
    <property type="project" value="InterPro"/>
</dbReference>
<gene>
    <name evidence="4" type="ORF">ERS132461_02141</name>
</gene>
<dbReference type="PROSITE" id="PS51194">
    <property type="entry name" value="HELICASE_CTER"/>
    <property type="match status" value="1"/>
</dbReference>
<dbReference type="Pfam" id="PF00271">
    <property type="entry name" value="Helicase_C"/>
    <property type="match status" value="1"/>
</dbReference>
<reference evidence="4 5" key="1">
    <citation type="submission" date="2016-02" db="EMBL/GenBank/DDBJ databases">
        <authorList>
            <consortium name="Pathogen Informatics"/>
        </authorList>
    </citation>
    <scope>NUCLEOTIDE SEQUENCE [LARGE SCALE GENOMIC DNA]</scope>
    <source>
        <strain evidence="4 5">LSS99</strain>
    </source>
</reference>
<dbReference type="RefSeq" id="WP_044754311.1">
    <property type="nucleotide sequence ID" value="NZ_CEJM01000045.1"/>
</dbReference>
<dbReference type="PANTHER" id="PTHR47396">
    <property type="entry name" value="TYPE I RESTRICTION ENZYME ECOKI R PROTEIN"/>
    <property type="match status" value="1"/>
</dbReference>
<dbReference type="GO" id="GO:0016787">
    <property type="term" value="F:hydrolase activity"/>
    <property type="evidence" value="ECO:0007669"/>
    <property type="project" value="InterPro"/>
</dbReference>
<dbReference type="GO" id="GO:0009432">
    <property type="term" value="P:SOS response"/>
    <property type="evidence" value="ECO:0007669"/>
    <property type="project" value="UniProtKB-KW"/>
</dbReference>
<dbReference type="InterPro" id="IPR006935">
    <property type="entry name" value="Helicase/UvrB_N"/>
</dbReference>
<keyword evidence="4" id="KW-0547">Nucleotide-binding</keyword>
<protein>
    <submittedName>
        <fullName evidence="4">Helicase</fullName>
    </submittedName>
</protein>
<dbReference type="Proteomes" id="UP000073388">
    <property type="component" value="Unassembled WGS sequence"/>
</dbReference>
<dbReference type="GO" id="GO:0005829">
    <property type="term" value="C:cytosol"/>
    <property type="evidence" value="ECO:0007669"/>
    <property type="project" value="TreeGrafter"/>
</dbReference>
<feature type="domain" description="Helicase ATP-binding" evidence="2">
    <location>
        <begin position="18"/>
        <end position="153"/>
    </location>
</feature>